<accession>A0A9P7K4C2</accession>
<name>A0A9P7K4C2_9AGAR</name>
<protein>
    <recommendedName>
        <fullName evidence="5">Protein-S-isoprenylcysteine O-methyltransferase</fullName>
        <ecNumber evidence="5">2.1.1.100</ecNumber>
    </recommendedName>
</protein>
<gene>
    <name evidence="6" type="ORF">H0H81_008252</name>
</gene>
<dbReference type="Proteomes" id="UP000717328">
    <property type="component" value="Unassembled WGS sequence"/>
</dbReference>
<reference evidence="6" key="1">
    <citation type="submission" date="2021-02" db="EMBL/GenBank/DDBJ databases">
        <authorList>
            <person name="Nieuwenhuis M."/>
            <person name="Van De Peppel L.J.J."/>
        </authorList>
    </citation>
    <scope>NUCLEOTIDE SEQUENCE</scope>
    <source>
        <strain evidence="6">D49</strain>
    </source>
</reference>
<dbReference type="PANTHER" id="PTHR12714:SF9">
    <property type="entry name" value="PROTEIN-S-ISOPRENYLCYSTEINE O-METHYLTRANSFERASE"/>
    <property type="match status" value="1"/>
</dbReference>
<dbReference type="GO" id="GO:0004671">
    <property type="term" value="F:protein C-terminal S-isoprenylcysteine carboxyl O-methyltransferase activity"/>
    <property type="evidence" value="ECO:0007669"/>
    <property type="project" value="UniProtKB-EC"/>
</dbReference>
<keyword evidence="5" id="KW-0808">Transferase</keyword>
<sequence length="228" mass="25190">MTAPNPPPSAEERLPPTGLEHVAAVVPPIPKVGGHKAGQVFFWTASLAEITVILANCNPTYALSQRLFRFLARDVSSPTHTELSTSVPFLFGWVLALTGALIRQRCYRILDTKFTFELSIRKDHHLVTHGPYAYVRHPSHTGAILAGSGALLSVLAPGSWLRECSGLWPRDTPGMFAIFGVLVVGAAVAARAVRGRMEREDQMLRVRFGDEWERWAKKVPWKLVPGVY</sequence>
<keyword evidence="4 5" id="KW-0472">Membrane</keyword>
<evidence type="ECO:0000256" key="2">
    <source>
        <dbReference type="ARBA" id="ARBA00022692"/>
    </source>
</evidence>
<reference evidence="6" key="2">
    <citation type="submission" date="2021-10" db="EMBL/GenBank/DDBJ databases">
        <title>Phylogenomics reveals ancestral predisposition of the termite-cultivated fungus Termitomyces towards a domesticated lifestyle.</title>
        <authorList>
            <person name="Auxier B."/>
            <person name="Grum-Grzhimaylo A."/>
            <person name="Cardenas M.E."/>
            <person name="Lodge J.D."/>
            <person name="Laessoe T."/>
            <person name="Pedersen O."/>
            <person name="Smith M.E."/>
            <person name="Kuyper T.W."/>
            <person name="Franco-Molano E.A."/>
            <person name="Baroni T.J."/>
            <person name="Aanen D.K."/>
        </authorList>
    </citation>
    <scope>NUCLEOTIDE SEQUENCE</scope>
    <source>
        <strain evidence="6">D49</strain>
    </source>
</reference>
<organism evidence="6 7">
    <name type="scientific">Sphagnurus paluster</name>
    <dbReference type="NCBI Taxonomy" id="117069"/>
    <lineage>
        <taxon>Eukaryota</taxon>
        <taxon>Fungi</taxon>
        <taxon>Dikarya</taxon>
        <taxon>Basidiomycota</taxon>
        <taxon>Agaricomycotina</taxon>
        <taxon>Agaricomycetes</taxon>
        <taxon>Agaricomycetidae</taxon>
        <taxon>Agaricales</taxon>
        <taxon>Tricholomatineae</taxon>
        <taxon>Lyophyllaceae</taxon>
        <taxon>Sphagnurus</taxon>
    </lineage>
</organism>
<dbReference type="Gene3D" id="1.20.120.1630">
    <property type="match status" value="1"/>
</dbReference>
<feature type="transmembrane region" description="Helical" evidence="5">
    <location>
        <begin position="142"/>
        <end position="161"/>
    </location>
</feature>
<dbReference type="AlphaFoldDB" id="A0A9P7K4C2"/>
<comment type="subcellular location">
    <subcellularLocation>
        <location evidence="5">Endoplasmic reticulum membrane</location>
        <topology evidence="5">Multi-pass membrane protein</topology>
    </subcellularLocation>
    <subcellularLocation>
        <location evidence="1">Membrane</location>
        <topology evidence="1">Multi-pass membrane protein</topology>
    </subcellularLocation>
</comment>
<evidence type="ECO:0000313" key="7">
    <source>
        <dbReference type="Proteomes" id="UP000717328"/>
    </source>
</evidence>
<evidence type="ECO:0000256" key="5">
    <source>
        <dbReference type="RuleBase" id="RU362022"/>
    </source>
</evidence>
<evidence type="ECO:0000313" key="6">
    <source>
        <dbReference type="EMBL" id="KAG5636388.1"/>
    </source>
</evidence>
<keyword evidence="2 5" id="KW-0812">Transmembrane</keyword>
<comment type="similarity">
    <text evidence="5">Belongs to the class VI-like SAM-binding methyltransferase superfamily. Isoprenylcysteine carboxyl methyltransferase family.</text>
</comment>
<feature type="transmembrane region" description="Helical" evidence="5">
    <location>
        <begin position="83"/>
        <end position="102"/>
    </location>
</feature>
<comment type="catalytic activity">
    <reaction evidence="5">
        <text>[protein]-C-terminal S-[(2E,6E)-farnesyl]-L-cysteine + S-adenosyl-L-methionine = [protein]-C-terminal S-[(2E,6E)-farnesyl]-L-cysteine methyl ester + S-adenosyl-L-homocysteine</text>
        <dbReference type="Rhea" id="RHEA:21672"/>
        <dbReference type="Rhea" id="RHEA-COMP:12125"/>
        <dbReference type="Rhea" id="RHEA-COMP:12126"/>
        <dbReference type="ChEBI" id="CHEBI:57856"/>
        <dbReference type="ChEBI" id="CHEBI:59789"/>
        <dbReference type="ChEBI" id="CHEBI:90510"/>
        <dbReference type="ChEBI" id="CHEBI:90511"/>
        <dbReference type="EC" id="2.1.1.100"/>
    </reaction>
</comment>
<dbReference type="EMBL" id="JABCKI010005940">
    <property type="protein sequence ID" value="KAG5636388.1"/>
    <property type="molecule type" value="Genomic_DNA"/>
</dbReference>
<dbReference type="OrthoDB" id="422086at2759"/>
<dbReference type="GO" id="GO:0005789">
    <property type="term" value="C:endoplasmic reticulum membrane"/>
    <property type="evidence" value="ECO:0007669"/>
    <property type="project" value="UniProtKB-SubCell"/>
</dbReference>
<keyword evidence="5" id="KW-0489">Methyltransferase</keyword>
<dbReference type="PANTHER" id="PTHR12714">
    <property type="entry name" value="PROTEIN-S ISOPRENYLCYSTEINE O-METHYLTRANSFERASE"/>
    <property type="match status" value="1"/>
</dbReference>
<proteinExistence type="inferred from homology"/>
<keyword evidence="3 5" id="KW-1133">Transmembrane helix</keyword>
<dbReference type="GO" id="GO:0032259">
    <property type="term" value="P:methylation"/>
    <property type="evidence" value="ECO:0007669"/>
    <property type="project" value="UniProtKB-KW"/>
</dbReference>
<keyword evidence="5" id="KW-0949">S-adenosyl-L-methionine</keyword>
<evidence type="ECO:0000256" key="1">
    <source>
        <dbReference type="ARBA" id="ARBA00004141"/>
    </source>
</evidence>
<dbReference type="InterPro" id="IPR007269">
    <property type="entry name" value="ICMT_MeTrfase"/>
</dbReference>
<dbReference type="Pfam" id="PF04140">
    <property type="entry name" value="ICMT"/>
    <property type="match status" value="1"/>
</dbReference>
<evidence type="ECO:0000256" key="4">
    <source>
        <dbReference type="ARBA" id="ARBA00023136"/>
    </source>
</evidence>
<evidence type="ECO:0000256" key="3">
    <source>
        <dbReference type="ARBA" id="ARBA00022989"/>
    </source>
</evidence>
<feature type="transmembrane region" description="Helical" evidence="5">
    <location>
        <begin position="173"/>
        <end position="193"/>
    </location>
</feature>
<comment type="caution">
    <text evidence="6">The sequence shown here is derived from an EMBL/GenBank/DDBJ whole genome shotgun (WGS) entry which is preliminary data.</text>
</comment>
<keyword evidence="7" id="KW-1185">Reference proteome</keyword>
<feature type="transmembrane region" description="Helical" evidence="5">
    <location>
        <begin position="40"/>
        <end position="63"/>
    </location>
</feature>
<keyword evidence="5" id="KW-0256">Endoplasmic reticulum</keyword>
<dbReference type="EC" id="2.1.1.100" evidence="5"/>